<keyword evidence="1" id="KW-1133">Transmembrane helix</keyword>
<feature type="transmembrane region" description="Helical" evidence="1">
    <location>
        <begin position="229"/>
        <end position="250"/>
    </location>
</feature>
<feature type="transmembrane region" description="Helical" evidence="1">
    <location>
        <begin position="320"/>
        <end position="338"/>
    </location>
</feature>
<name>A0A069E6Z6_9PROT</name>
<sequence length="536" mass="58556">MLETGTKTDTRFPVRLEMETVTKWAPRVAFLVFAIVFILCIVLSKQLNSPRPTDDMFYIDAAWKLSHGLYQPPSPFSPFHHYLRWAVILPLGAMQSLFGSGPVILKLFGPLHIVAAGAAFLLILQKIAPSKLLPLAACAAIPLVPFELLSPRILSEPVACAWFMAGAAIIVLAGEKRHWLALVLGGACAAIAINAAQVVIFSAPIIWYLAYMSGPRTSNWLRDAFLAGLWPAIGAVGMYAIVIVSEWIAFGDPLIEIKTISMWHMQSLDHDESYWSSMFDQQNPNFIFGYTTRLFAQFPAFSILLIAMNCVAIARGPTRYTMLIVSGFIGMAMLEVFSPLVVDKFYLRFAAIPIAFLTVGGCAGFLDALSSAKGRLVAIPASWLVCVGVIFVYSNNLKAMTDDEWTAWLRPAFASVVSTAKSGGIPAEQVDLVIADPDIPGLIPWTWAANVYTGYRYRDALRHVPMTEWANPVVSDDNNTANFLVTADPAISSAAENAGYSEIQSFPGPYQRQLHVLLKRSETRSAATPTAGGDTP</sequence>
<feature type="transmembrane region" description="Helical" evidence="1">
    <location>
        <begin position="372"/>
        <end position="393"/>
    </location>
</feature>
<feature type="transmembrane region" description="Helical" evidence="1">
    <location>
        <begin position="345"/>
        <end position="366"/>
    </location>
</feature>
<dbReference type="STRING" id="1280949.HAD_08515"/>
<comment type="caution">
    <text evidence="2">The sequence shown here is derived from an EMBL/GenBank/DDBJ whole genome shotgun (WGS) entry which is preliminary data.</text>
</comment>
<dbReference type="RefSeq" id="WP_035570512.1">
    <property type="nucleotide sequence ID" value="NZ_ARYH01000001.1"/>
</dbReference>
<organism evidence="2 3">
    <name type="scientific">Hyphomonas adhaerens MHS-3</name>
    <dbReference type="NCBI Taxonomy" id="1280949"/>
    <lineage>
        <taxon>Bacteria</taxon>
        <taxon>Pseudomonadati</taxon>
        <taxon>Pseudomonadota</taxon>
        <taxon>Alphaproteobacteria</taxon>
        <taxon>Hyphomonadales</taxon>
        <taxon>Hyphomonadaceae</taxon>
        <taxon>Hyphomonas</taxon>
    </lineage>
</organism>
<reference evidence="2 3" key="1">
    <citation type="journal article" date="2014" name="Antonie Van Leeuwenhoek">
        <title>Hyphomonas beringensis sp. nov. and Hyphomonas chukchiensis sp. nov., isolated from surface seawater of the Bering Sea and Chukchi Sea.</title>
        <authorList>
            <person name="Li C."/>
            <person name="Lai Q."/>
            <person name="Li G."/>
            <person name="Dong C."/>
            <person name="Wang J."/>
            <person name="Liao Y."/>
            <person name="Shao Z."/>
        </authorList>
    </citation>
    <scope>NUCLEOTIDE SEQUENCE [LARGE SCALE GENOMIC DNA]</scope>
    <source>
        <strain evidence="2 3">MHS-3</strain>
    </source>
</reference>
<evidence type="ECO:0000256" key="1">
    <source>
        <dbReference type="SAM" id="Phobius"/>
    </source>
</evidence>
<keyword evidence="3" id="KW-1185">Reference proteome</keyword>
<feature type="transmembrane region" description="Helical" evidence="1">
    <location>
        <begin position="154"/>
        <end position="173"/>
    </location>
</feature>
<feature type="transmembrane region" description="Helical" evidence="1">
    <location>
        <begin position="104"/>
        <end position="124"/>
    </location>
</feature>
<accession>A0A069E6Z6</accession>
<dbReference type="PATRIC" id="fig|1280949.3.peg.1737"/>
<gene>
    <name evidence="2" type="ORF">HAD_08515</name>
</gene>
<dbReference type="Proteomes" id="UP000027446">
    <property type="component" value="Unassembled WGS sequence"/>
</dbReference>
<keyword evidence="1" id="KW-0472">Membrane</keyword>
<dbReference type="EMBL" id="ARYH01000001">
    <property type="protein sequence ID" value="KCZ85714.1"/>
    <property type="molecule type" value="Genomic_DNA"/>
</dbReference>
<protein>
    <submittedName>
        <fullName evidence="2">Uncharacterized protein</fullName>
    </submittedName>
</protein>
<proteinExistence type="predicted"/>
<feature type="transmembrane region" description="Helical" evidence="1">
    <location>
        <begin position="294"/>
        <end position="314"/>
    </location>
</feature>
<keyword evidence="1" id="KW-0812">Transmembrane</keyword>
<feature type="transmembrane region" description="Helical" evidence="1">
    <location>
        <begin position="180"/>
        <end position="209"/>
    </location>
</feature>
<dbReference type="AlphaFoldDB" id="A0A069E6Z6"/>
<feature type="transmembrane region" description="Helical" evidence="1">
    <location>
        <begin position="24"/>
        <end position="43"/>
    </location>
</feature>
<evidence type="ECO:0000313" key="3">
    <source>
        <dbReference type="Proteomes" id="UP000027446"/>
    </source>
</evidence>
<evidence type="ECO:0000313" key="2">
    <source>
        <dbReference type="EMBL" id="KCZ85714.1"/>
    </source>
</evidence>